<dbReference type="GO" id="GO:0032049">
    <property type="term" value="P:cardiolipin biosynthetic process"/>
    <property type="evidence" value="ECO:0007669"/>
    <property type="project" value="UniProtKB-ARBA"/>
</dbReference>
<dbReference type="Pfam" id="PF13091">
    <property type="entry name" value="PLDc_2"/>
    <property type="match status" value="2"/>
</dbReference>
<dbReference type="Proteomes" id="UP000242949">
    <property type="component" value="Unassembled WGS sequence"/>
</dbReference>
<dbReference type="SUPFAM" id="SSF56024">
    <property type="entry name" value="Phospholipase D/nuclease"/>
    <property type="match status" value="2"/>
</dbReference>
<keyword evidence="1" id="KW-0812">Transmembrane</keyword>
<name>A0A1G6MRD1_9BACI</name>
<dbReference type="InterPro" id="IPR001736">
    <property type="entry name" value="PLipase_D/transphosphatidylase"/>
</dbReference>
<dbReference type="PROSITE" id="PS50035">
    <property type="entry name" value="PLD"/>
    <property type="match status" value="2"/>
</dbReference>
<dbReference type="EMBL" id="FMYI01000012">
    <property type="protein sequence ID" value="SDC58148.1"/>
    <property type="molecule type" value="Genomic_DNA"/>
</dbReference>
<gene>
    <name evidence="3" type="ORF">SAMN05421734_11228</name>
</gene>
<feature type="domain" description="PLD phosphodiesterase" evidence="2">
    <location>
        <begin position="374"/>
        <end position="401"/>
    </location>
</feature>
<feature type="domain" description="PLD phosphodiesterase" evidence="2">
    <location>
        <begin position="152"/>
        <end position="179"/>
    </location>
</feature>
<sequence length="471" mass="54889">MFGLKLKSLTKRILLGYFFYVVITGVVMFWLLQPTEVKVGSTDDLSFRETDEKVASIDERDDAFKVRLDLIEAAEESLVMSYYAMQGGYTVDLFYDAILEAAERGVDVRFMIDGIFHNMRFQDRHIEHIFNEHPNIELAYYERFSFLKPWSWHNRLHDKFMIADEKKALIGGRNIGDKYFADDGVMTVSNDRDLLIINPNNREPVIIRDMLNYFDYVYESDYVEVQSNSRLASINDRRAKRYKDDLKERTQQLKNEYNDFFEESIHWSDAARPVKRAEFVHNSIDRFYKQPHVLRRLLLQAEKANDSLMVQTPYLIPTRPLKEKVEAMNIDQLNKAVLTNSLSATSNIMAHSGYRNHRKKLKNSDVTLYEYQGPDSSLHMKTWLFDQDVAAVGSFNGDARSTYLNTESMLIIESPELVADIHDYNHASYLSNSLTVDNRGKNEVREDESPLSKKVMTWLIRPIARGIAYLL</sequence>
<proteinExistence type="predicted"/>
<evidence type="ECO:0000259" key="2">
    <source>
        <dbReference type="PROSITE" id="PS50035"/>
    </source>
</evidence>
<organism evidence="3 4">
    <name type="scientific">Pelagirhabdus alkalitolerans</name>
    <dbReference type="NCBI Taxonomy" id="1612202"/>
    <lineage>
        <taxon>Bacteria</taxon>
        <taxon>Bacillati</taxon>
        <taxon>Bacillota</taxon>
        <taxon>Bacilli</taxon>
        <taxon>Bacillales</taxon>
        <taxon>Bacillaceae</taxon>
        <taxon>Pelagirhabdus</taxon>
    </lineage>
</organism>
<dbReference type="CDD" id="cd09113">
    <property type="entry name" value="PLDc_ymdC_like_2"/>
    <property type="match status" value="1"/>
</dbReference>
<evidence type="ECO:0000313" key="3">
    <source>
        <dbReference type="EMBL" id="SDC58148.1"/>
    </source>
</evidence>
<dbReference type="GO" id="GO:0030572">
    <property type="term" value="F:phosphatidyltransferase activity"/>
    <property type="evidence" value="ECO:0007669"/>
    <property type="project" value="UniProtKB-ARBA"/>
</dbReference>
<keyword evidence="1" id="KW-0472">Membrane</keyword>
<evidence type="ECO:0000256" key="1">
    <source>
        <dbReference type="SAM" id="Phobius"/>
    </source>
</evidence>
<dbReference type="AlphaFoldDB" id="A0A1G6MRD1"/>
<keyword evidence="4" id="KW-1185">Reference proteome</keyword>
<dbReference type="SMART" id="SM00155">
    <property type="entry name" value="PLDc"/>
    <property type="match status" value="2"/>
</dbReference>
<feature type="transmembrane region" description="Helical" evidence="1">
    <location>
        <begin position="12"/>
        <end position="32"/>
    </location>
</feature>
<dbReference type="RefSeq" id="WP_090797066.1">
    <property type="nucleotide sequence ID" value="NZ_FMYI01000012.1"/>
</dbReference>
<accession>A0A1G6MRD1</accession>
<dbReference type="OrthoDB" id="9814092at2"/>
<keyword evidence="1" id="KW-1133">Transmembrane helix</keyword>
<dbReference type="PANTHER" id="PTHR21248">
    <property type="entry name" value="CARDIOLIPIN SYNTHASE"/>
    <property type="match status" value="1"/>
</dbReference>
<evidence type="ECO:0000313" key="4">
    <source>
        <dbReference type="Proteomes" id="UP000242949"/>
    </source>
</evidence>
<dbReference type="PANTHER" id="PTHR21248:SF12">
    <property type="entry name" value="CARDIOLIPIN SYNTHASE C"/>
    <property type="match status" value="1"/>
</dbReference>
<dbReference type="InterPro" id="IPR025202">
    <property type="entry name" value="PLD-like_dom"/>
</dbReference>
<dbReference type="Gene3D" id="3.30.870.10">
    <property type="entry name" value="Endonuclease Chain A"/>
    <property type="match status" value="2"/>
</dbReference>
<dbReference type="STRING" id="1612202.SAMN05421734_11228"/>
<protein>
    <submittedName>
        <fullName evidence="3">Putative cardiolipin synthase</fullName>
    </submittedName>
</protein>
<reference evidence="4" key="1">
    <citation type="submission" date="2016-09" db="EMBL/GenBank/DDBJ databases">
        <authorList>
            <person name="Varghese N."/>
            <person name="Submissions S."/>
        </authorList>
    </citation>
    <scope>NUCLEOTIDE SEQUENCE [LARGE SCALE GENOMIC DNA]</scope>
    <source>
        <strain evidence="4">S5</strain>
    </source>
</reference>